<dbReference type="Proteomes" id="UP001165189">
    <property type="component" value="Unassembled WGS sequence"/>
</dbReference>
<comment type="caution">
    <text evidence="1">The sequence shown here is derived from an EMBL/GenBank/DDBJ whole genome shotgun (WGS) entry which is preliminary data.</text>
</comment>
<evidence type="ECO:0000313" key="1">
    <source>
        <dbReference type="EMBL" id="GMG45505.1"/>
    </source>
</evidence>
<organism evidence="1 2">
    <name type="scientific">Aspergillus oryzae var. brunneus</name>
    <dbReference type="NCBI Taxonomy" id="332754"/>
    <lineage>
        <taxon>Eukaryota</taxon>
        <taxon>Fungi</taxon>
        <taxon>Dikarya</taxon>
        <taxon>Ascomycota</taxon>
        <taxon>Pezizomycotina</taxon>
        <taxon>Eurotiomycetes</taxon>
        <taxon>Eurotiomycetidae</taxon>
        <taxon>Eurotiales</taxon>
        <taxon>Aspergillaceae</taxon>
        <taxon>Aspergillus</taxon>
        <taxon>Aspergillus subgen. Circumdati</taxon>
    </lineage>
</organism>
<gene>
    <name evidence="1" type="ORF">Aory05_000438500</name>
</gene>
<name>A0ABQ6KU52_ASPOZ</name>
<keyword evidence="2" id="KW-1185">Reference proteome</keyword>
<reference evidence="1" key="1">
    <citation type="submission" date="2023-04" db="EMBL/GenBank/DDBJ databases">
        <title>Aspergillus oryzae var. brunneus NBRC 4377.</title>
        <authorList>
            <person name="Ichikawa N."/>
            <person name="Sato H."/>
            <person name="Tonouchi N."/>
        </authorList>
    </citation>
    <scope>NUCLEOTIDE SEQUENCE</scope>
    <source>
        <strain evidence="1">NBRC 4377</strain>
    </source>
</reference>
<accession>A0ABQ6KU52</accession>
<dbReference type="EMBL" id="BSYB01000015">
    <property type="protein sequence ID" value="GMG45505.1"/>
    <property type="molecule type" value="Genomic_DNA"/>
</dbReference>
<proteinExistence type="predicted"/>
<protein>
    <submittedName>
        <fullName evidence="1">Unnamed protein product</fullName>
    </submittedName>
</protein>
<evidence type="ECO:0000313" key="2">
    <source>
        <dbReference type="Proteomes" id="UP001165189"/>
    </source>
</evidence>
<sequence length="134" mass="15381">MEFETEIVVSMKNRPTKRQLTTNHIDKPMDCSLDRHYNPPQGLTGHRIIPIGATDQNLRRPLFEPLERGVGQHKRQHIRNHLGRVHVRPCGAKSALESFLALVTEVNPNRVRSPDDQRLHPEAATGLMWLMARQ</sequence>